<dbReference type="EMBL" id="CH991591">
    <property type="protein sequence ID" value="EDQ84294.1"/>
    <property type="molecule type" value="Genomic_DNA"/>
</dbReference>
<feature type="compositionally biased region" description="Basic and acidic residues" evidence="2">
    <location>
        <begin position="172"/>
        <end position="216"/>
    </location>
</feature>
<dbReference type="PRINTS" id="PR00401">
    <property type="entry name" value="SH2DOMAIN"/>
</dbReference>
<dbReference type="SMART" id="SM00252">
    <property type="entry name" value="SH2"/>
    <property type="match status" value="1"/>
</dbReference>
<name>A9VDX4_MONBE</name>
<dbReference type="PANTHER" id="PTHR14388:SF17">
    <property type="entry name" value="SH2 DOMAIN-CONTAINING PROTEIN"/>
    <property type="match status" value="1"/>
</dbReference>
<dbReference type="SUPFAM" id="SSF55550">
    <property type="entry name" value="SH2 domain"/>
    <property type="match status" value="1"/>
</dbReference>
<proteinExistence type="predicted"/>
<dbReference type="Gene3D" id="3.30.505.10">
    <property type="entry name" value="SH2 domain"/>
    <property type="match status" value="1"/>
</dbReference>
<dbReference type="OMA" id="ESVILWF"/>
<keyword evidence="5" id="KW-1185">Reference proteome</keyword>
<organism evidence="4 5">
    <name type="scientific">Monosiga brevicollis</name>
    <name type="common">Choanoflagellate</name>
    <dbReference type="NCBI Taxonomy" id="81824"/>
    <lineage>
        <taxon>Eukaryota</taxon>
        <taxon>Choanoflagellata</taxon>
        <taxon>Craspedida</taxon>
        <taxon>Salpingoecidae</taxon>
        <taxon>Monosiga</taxon>
    </lineage>
</organism>
<dbReference type="GO" id="GO:0005737">
    <property type="term" value="C:cytoplasm"/>
    <property type="evidence" value="ECO:0000318"/>
    <property type="project" value="GO_Central"/>
</dbReference>
<dbReference type="PANTHER" id="PTHR14388">
    <property type="entry name" value="T CELL-SPECIFIC ADAPTER PROTEIN TSAD"/>
    <property type="match status" value="1"/>
</dbReference>
<dbReference type="eggNOG" id="ENOG502QVV5">
    <property type="taxonomic scope" value="Eukaryota"/>
</dbReference>
<evidence type="ECO:0000256" key="1">
    <source>
        <dbReference type="PROSITE-ProRule" id="PRU00191"/>
    </source>
</evidence>
<dbReference type="PROSITE" id="PS50001">
    <property type="entry name" value="SH2"/>
    <property type="match status" value="1"/>
</dbReference>
<feature type="domain" description="SH2" evidence="3">
    <location>
        <begin position="370"/>
        <end position="462"/>
    </location>
</feature>
<dbReference type="RefSeq" id="XP_001750924.1">
    <property type="nucleotide sequence ID" value="XM_001750872.1"/>
</dbReference>
<evidence type="ECO:0000313" key="5">
    <source>
        <dbReference type="Proteomes" id="UP000001357"/>
    </source>
</evidence>
<feature type="compositionally biased region" description="Basic and acidic residues" evidence="2">
    <location>
        <begin position="224"/>
        <end position="241"/>
    </location>
</feature>
<feature type="region of interest" description="Disordered" evidence="2">
    <location>
        <begin position="172"/>
        <end position="271"/>
    </location>
</feature>
<evidence type="ECO:0000313" key="4">
    <source>
        <dbReference type="EMBL" id="EDQ84294.1"/>
    </source>
</evidence>
<gene>
    <name evidence="4" type="ORF">MONBRDRAFT_30425</name>
</gene>
<feature type="compositionally biased region" description="Basic and acidic residues" evidence="2">
    <location>
        <begin position="248"/>
        <end position="267"/>
    </location>
</feature>
<sequence length="476" mass="54904">MSLLQQILETMYIDPELLEELSKDQKEVLFHKMREEQLRRWHTRKTQDFERLQGKKRVPRLKFAPSVFIYEDDDVDKKANEAAKRLEEREKEREAAQMRADEEQARILAEIQIQEEIERQTAEQARKAEELRIRELEEQRKLQEAALRERQAQIEREQYMSMKEARLAAEAEAKAQRAREEAARKLAEERAREEARLEAERKKAEAEAQRQAEAKQQEIYMSMREMREQARKQREMEERQMDQMFQEQESRSKQHEAEQRAAAERARKAAQATENIFKQLEAHSKPAAPQVARATNMARSASLAKRPASPPPTGPGHSNTLPLPPRKGSMADVGARPSKPSSLEDVLHWFRTSEIPRGVGKSATGRWENWFHGPISRPEAERLLKGKPKGAFLLRISTRIWGYTLSFVDSDRYKHFLVDASDGKYSVFGAQSNATHMSLSRLVAFHKKVAVSKTGTMLTEPVGELQGNASLLQVVM</sequence>
<dbReference type="AlphaFoldDB" id="A9VDX4"/>
<dbReference type="InterPro" id="IPR000980">
    <property type="entry name" value="SH2"/>
</dbReference>
<dbReference type="KEGG" id="mbr:MONBRDRAFT_30425"/>
<keyword evidence="1" id="KW-0727">SH2 domain</keyword>
<dbReference type="GeneID" id="5896178"/>
<dbReference type="Pfam" id="PF00017">
    <property type="entry name" value="SH2"/>
    <property type="match status" value="1"/>
</dbReference>
<dbReference type="FunCoup" id="A9VDX4">
    <property type="interactions" value="248"/>
</dbReference>
<dbReference type="InParanoid" id="A9VDX4"/>
<evidence type="ECO:0000259" key="3">
    <source>
        <dbReference type="PROSITE" id="PS50001"/>
    </source>
</evidence>
<reference evidence="4 5" key="1">
    <citation type="journal article" date="2008" name="Nature">
        <title>The genome of the choanoflagellate Monosiga brevicollis and the origin of metazoans.</title>
        <authorList>
            <consortium name="JGI Sequencing"/>
            <person name="King N."/>
            <person name="Westbrook M.J."/>
            <person name="Young S.L."/>
            <person name="Kuo A."/>
            <person name="Abedin M."/>
            <person name="Chapman J."/>
            <person name="Fairclough S."/>
            <person name="Hellsten U."/>
            <person name="Isogai Y."/>
            <person name="Letunic I."/>
            <person name="Marr M."/>
            <person name="Pincus D."/>
            <person name="Putnam N."/>
            <person name="Rokas A."/>
            <person name="Wright K.J."/>
            <person name="Zuzow R."/>
            <person name="Dirks W."/>
            <person name="Good M."/>
            <person name="Goodstein D."/>
            <person name="Lemons D."/>
            <person name="Li W."/>
            <person name="Lyons J.B."/>
            <person name="Morris A."/>
            <person name="Nichols S."/>
            <person name="Richter D.J."/>
            <person name="Salamov A."/>
            <person name="Bork P."/>
            <person name="Lim W.A."/>
            <person name="Manning G."/>
            <person name="Miller W.T."/>
            <person name="McGinnis W."/>
            <person name="Shapiro H."/>
            <person name="Tjian R."/>
            <person name="Grigoriev I.V."/>
            <person name="Rokhsar D."/>
        </authorList>
    </citation>
    <scope>NUCLEOTIDE SEQUENCE [LARGE SCALE GENOMIC DNA]</scope>
    <source>
        <strain evidence="5">MX1 / ATCC 50154</strain>
    </source>
</reference>
<dbReference type="Proteomes" id="UP000001357">
    <property type="component" value="Unassembled WGS sequence"/>
</dbReference>
<protein>
    <recommendedName>
        <fullName evidence="3">SH2 domain-containing protein</fullName>
    </recommendedName>
</protein>
<feature type="region of interest" description="Disordered" evidence="2">
    <location>
        <begin position="294"/>
        <end position="341"/>
    </location>
</feature>
<evidence type="ECO:0000256" key="2">
    <source>
        <dbReference type="SAM" id="MobiDB-lite"/>
    </source>
</evidence>
<accession>A9VDX4</accession>
<dbReference type="InterPro" id="IPR036860">
    <property type="entry name" value="SH2_dom_sf"/>
</dbReference>